<dbReference type="EMBL" id="BGZK01000150">
    <property type="protein sequence ID" value="GBP23461.1"/>
    <property type="molecule type" value="Genomic_DNA"/>
</dbReference>
<accession>A0A4C1UAP7</accession>
<evidence type="ECO:0000313" key="3">
    <source>
        <dbReference type="Proteomes" id="UP000299102"/>
    </source>
</evidence>
<evidence type="ECO:0000256" key="1">
    <source>
        <dbReference type="SAM" id="MobiDB-lite"/>
    </source>
</evidence>
<dbReference type="Proteomes" id="UP000299102">
    <property type="component" value="Unassembled WGS sequence"/>
</dbReference>
<organism evidence="2 3">
    <name type="scientific">Eumeta variegata</name>
    <name type="common">Bagworm moth</name>
    <name type="synonym">Eumeta japonica</name>
    <dbReference type="NCBI Taxonomy" id="151549"/>
    <lineage>
        <taxon>Eukaryota</taxon>
        <taxon>Metazoa</taxon>
        <taxon>Ecdysozoa</taxon>
        <taxon>Arthropoda</taxon>
        <taxon>Hexapoda</taxon>
        <taxon>Insecta</taxon>
        <taxon>Pterygota</taxon>
        <taxon>Neoptera</taxon>
        <taxon>Endopterygota</taxon>
        <taxon>Lepidoptera</taxon>
        <taxon>Glossata</taxon>
        <taxon>Ditrysia</taxon>
        <taxon>Tineoidea</taxon>
        <taxon>Psychidae</taxon>
        <taxon>Oiketicinae</taxon>
        <taxon>Eumeta</taxon>
    </lineage>
</organism>
<keyword evidence="3" id="KW-1185">Reference proteome</keyword>
<protein>
    <submittedName>
        <fullName evidence="2">Uncharacterized protein</fullName>
    </submittedName>
</protein>
<reference evidence="2 3" key="1">
    <citation type="journal article" date="2019" name="Commun. Biol.">
        <title>The bagworm genome reveals a unique fibroin gene that provides high tensile strength.</title>
        <authorList>
            <person name="Kono N."/>
            <person name="Nakamura H."/>
            <person name="Ohtoshi R."/>
            <person name="Tomita M."/>
            <person name="Numata K."/>
            <person name="Arakawa K."/>
        </authorList>
    </citation>
    <scope>NUCLEOTIDE SEQUENCE [LARGE SCALE GENOMIC DNA]</scope>
</reference>
<dbReference type="AlphaFoldDB" id="A0A4C1UAP7"/>
<proteinExistence type="predicted"/>
<gene>
    <name evidence="2" type="ORF">EVAR_22321_1</name>
</gene>
<evidence type="ECO:0000313" key="2">
    <source>
        <dbReference type="EMBL" id="GBP23461.1"/>
    </source>
</evidence>
<name>A0A4C1UAP7_EUMVA</name>
<feature type="compositionally biased region" description="Polar residues" evidence="1">
    <location>
        <begin position="91"/>
        <end position="106"/>
    </location>
</feature>
<comment type="caution">
    <text evidence="2">The sequence shown here is derived from an EMBL/GenBank/DDBJ whole genome shotgun (WGS) entry which is preliminary data.</text>
</comment>
<feature type="compositionally biased region" description="Basic and acidic residues" evidence="1">
    <location>
        <begin position="67"/>
        <end position="79"/>
    </location>
</feature>
<sequence length="113" mass="12558">MGHVEKRTMNPGHRHTRWAAARTFSTGRYFFFRVSVAANPQKLATLWDPTRFPPPGAMVSGDSVRLRQYDTDGRTDGRTDGTGGRDGSFEASATSFVTSARRSQNTHPRECPV</sequence>
<feature type="region of interest" description="Disordered" evidence="1">
    <location>
        <begin position="67"/>
        <end position="113"/>
    </location>
</feature>